<evidence type="ECO:0000256" key="1">
    <source>
        <dbReference type="SAM" id="MobiDB-lite"/>
    </source>
</evidence>
<comment type="caution">
    <text evidence="2">The sequence shown here is derived from an EMBL/GenBank/DDBJ whole genome shotgun (WGS) entry which is preliminary data.</text>
</comment>
<name>A0AAN6D2V0_9ASCO</name>
<evidence type="ECO:0000313" key="2">
    <source>
        <dbReference type="EMBL" id="KAG7725608.1"/>
    </source>
</evidence>
<evidence type="ECO:0000313" key="3">
    <source>
        <dbReference type="EMBL" id="KAG7762984.1"/>
    </source>
</evidence>
<accession>A0AAN6D2V0</accession>
<organism evidence="2 5">
    <name type="scientific">Ogataea haglerorum</name>
    <dbReference type="NCBI Taxonomy" id="1937702"/>
    <lineage>
        <taxon>Eukaryota</taxon>
        <taxon>Fungi</taxon>
        <taxon>Dikarya</taxon>
        <taxon>Ascomycota</taxon>
        <taxon>Saccharomycotina</taxon>
        <taxon>Pichiomycetes</taxon>
        <taxon>Pichiales</taxon>
        <taxon>Pichiaceae</taxon>
        <taxon>Ogataea</taxon>
    </lineage>
</organism>
<dbReference type="Proteomes" id="UP000697297">
    <property type="component" value="Unassembled WGS sequence"/>
</dbReference>
<dbReference type="EMBL" id="JAHLUN010000012">
    <property type="protein sequence ID" value="KAG7762984.1"/>
    <property type="molecule type" value="Genomic_DNA"/>
</dbReference>
<evidence type="ECO:0000313" key="5">
    <source>
        <dbReference type="Proteomes" id="UP000738402"/>
    </source>
</evidence>
<evidence type="ECO:0000313" key="4">
    <source>
        <dbReference type="Proteomes" id="UP000697297"/>
    </source>
</evidence>
<dbReference type="AlphaFoldDB" id="A0AAN6D2V0"/>
<gene>
    <name evidence="2" type="ORF">KL933_004174</name>
    <name evidence="3" type="ORF">KL946_004336</name>
</gene>
<sequence>MLGQLVASGAGAPDRYGGLRSGAPLPALFLACYRVSETCPIDAANVTSFGRTANLDRTPSDVSLSPGSSERDRTGPAAVPQEDAASQENPEIRVVSFSALLSRNGPRIW</sequence>
<feature type="compositionally biased region" description="Polar residues" evidence="1">
    <location>
        <begin position="50"/>
        <end position="68"/>
    </location>
</feature>
<proteinExistence type="predicted"/>
<dbReference type="EMBL" id="JAHLUH010000012">
    <property type="protein sequence ID" value="KAG7725608.1"/>
    <property type="molecule type" value="Genomic_DNA"/>
</dbReference>
<protein>
    <submittedName>
        <fullName evidence="2">Uncharacterized protein</fullName>
    </submittedName>
</protein>
<dbReference type="Proteomes" id="UP000738402">
    <property type="component" value="Unassembled WGS sequence"/>
</dbReference>
<feature type="region of interest" description="Disordered" evidence="1">
    <location>
        <begin position="50"/>
        <end position="90"/>
    </location>
</feature>
<reference evidence="2 4" key="1">
    <citation type="journal article" date="2021" name="G3 (Bethesda)">
        <title>Genomic diversity, chromosomal rearrangements, and interspecies hybridization in the ogataea polymorpha species complex.</title>
        <authorList>
            <person name="Hanson S.J."/>
            <person name="Cinneide E.O."/>
            <person name="Salzberg L.I."/>
            <person name="Wolfe K.H."/>
            <person name="McGowan J."/>
            <person name="Fitzpatrick D.A."/>
            <person name="Matlin K."/>
        </authorList>
    </citation>
    <scope>NUCLEOTIDE SEQUENCE</scope>
    <source>
        <strain evidence="3">81-436-3</strain>
        <strain evidence="2">83-405-1</strain>
    </source>
</reference>
<keyword evidence="4" id="KW-1185">Reference proteome</keyword>